<feature type="domain" description="FIST C-domain" evidence="2">
    <location>
        <begin position="198"/>
        <end position="338"/>
    </location>
</feature>
<evidence type="ECO:0000259" key="1">
    <source>
        <dbReference type="SMART" id="SM00897"/>
    </source>
</evidence>
<dbReference type="RefSeq" id="WP_161262365.1">
    <property type="nucleotide sequence ID" value="NZ_JAFBDC010000008.1"/>
</dbReference>
<proteinExistence type="predicted"/>
<comment type="caution">
    <text evidence="3">The sequence shown here is derived from an EMBL/GenBank/DDBJ whole genome shotgun (WGS) entry which is preliminary data.</text>
</comment>
<dbReference type="Pfam" id="PF10442">
    <property type="entry name" value="FIST_C"/>
    <property type="match status" value="1"/>
</dbReference>
<sequence>MYLASLTELTDYIASLTIEPTEQLMVLTADKSAQHVPRIIDHFNEKGIRFFGGIYAALLVGAKSYDEGFIVIKVEPLYSSLVLPYLMRFPLDAATLGDTTAILLVDGLSSKFKELTDTAYAKIGNKVKYIGGGAGFYDLIHRPCIYDNRGLHKDVLYVCLVKGDIQLGVEHGWRKMDGPYQVTHSRGNILSEIDGQQAFEVYKDIIEQAENLRLSREDFFSFAKDHPFGVQKRGHFEITVRDPITVNEDNEIVCVADIPQDSEIYVLKGNINTLLAASEQVADCCAKAAPETYLPLLFDCISRGMFLEDRFDEELANIQRRLCYPLEGALSIGEIASRSNGDLIIHNKSTILGLLPVKGK</sequence>
<dbReference type="SMART" id="SM01204">
    <property type="entry name" value="FIST_C"/>
    <property type="match status" value="1"/>
</dbReference>
<evidence type="ECO:0000313" key="4">
    <source>
        <dbReference type="Proteomes" id="UP000471031"/>
    </source>
</evidence>
<accession>A0A845LC85</accession>
<gene>
    <name evidence="3" type="ORF">GTO89_12160</name>
</gene>
<dbReference type="AlphaFoldDB" id="A0A845LC85"/>
<dbReference type="InterPro" id="IPR013702">
    <property type="entry name" value="FIST_domain_N"/>
</dbReference>
<dbReference type="Proteomes" id="UP000471031">
    <property type="component" value="Unassembled WGS sequence"/>
</dbReference>
<evidence type="ECO:0000313" key="3">
    <source>
        <dbReference type="EMBL" id="MZP43798.1"/>
    </source>
</evidence>
<feature type="domain" description="FIST" evidence="1">
    <location>
        <begin position="21"/>
        <end position="197"/>
    </location>
</feature>
<dbReference type="PANTHER" id="PTHR40252">
    <property type="entry name" value="BLR0328 PROTEIN"/>
    <property type="match status" value="1"/>
</dbReference>
<keyword evidence="4" id="KW-1185">Reference proteome</keyword>
<dbReference type="OrthoDB" id="378730at2"/>
<dbReference type="PANTHER" id="PTHR40252:SF2">
    <property type="entry name" value="BLR0328 PROTEIN"/>
    <property type="match status" value="1"/>
</dbReference>
<organism evidence="3 4">
    <name type="scientific">Heliomicrobium gestii</name>
    <name type="common">Heliobacterium gestii</name>
    <dbReference type="NCBI Taxonomy" id="2699"/>
    <lineage>
        <taxon>Bacteria</taxon>
        <taxon>Bacillati</taxon>
        <taxon>Bacillota</taxon>
        <taxon>Clostridia</taxon>
        <taxon>Eubacteriales</taxon>
        <taxon>Heliobacteriaceae</taxon>
        <taxon>Heliomicrobium</taxon>
    </lineage>
</organism>
<reference evidence="3 4" key="1">
    <citation type="submission" date="2020-01" db="EMBL/GenBank/DDBJ databases">
        <title>Whole genome sequence of Heliobacterium gestii DSM 11169.</title>
        <authorList>
            <person name="Kyndt J.A."/>
            <person name="Meyer T.E."/>
        </authorList>
    </citation>
    <scope>NUCLEOTIDE SEQUENCE [LARGE SCALE GENOMIC DNA]</scope>
    <source>
        <strain evidence="3 4">DSM 11169</strain>
    </source>
</reference>
<name>A0A845LC85_HELGE</name>
<dbReference type="SMART" id="SM00897">
    <property type="entry name" value="FIST"/>
    <property type="match status" value="1"/>
</dbReference>
<dbReference type="Pfam" id="PF08495">
    <property type="entry name" value="FIST"/>
    <property type="match status" value="1"/>
</dbReference>
<dbReference type="InterPro" id="IPR019494">
    <property type="entry name" value="FIST_C"/>
</dbReference>
<protein>
    <submittedName>
        <fullName evidence="3">FIST domain-containing protein</fullName>
    </submittedName>
</protein>
<evidence type="ECO:0000259" key="2">
    <source>
        <dbReference type="SMART" id="SM01204"/>
    </source>
</evidence>
<dbReference type="EMBL" id="WXEX01000010">
    <property type="protein sequence ID" value="MZP43798.1"/>
    <property type="molecule type" value="Genomic_DNA"/>
</dbReference>